<evidence type="ECO:0000313" key="2">
    <source>
        <dbReference type="Proteomes" id="UP000001020"/>
    </source>
</evidence>
<dbReference type="HOGENOM" id="CLU_170287_0_0_11"/>
<organism evidence="1 2">
    <name type="scientific">Mycobacterium tuberculosis (strain CDC 1551 / Oshkosh)</name>
    <dbReference type="NCBI Taxonomy" id="83331"/>
    <lineage>
        <taxon>Bacteria</taxon>
        <taxon>Bacillati</taxon>
        <taxon>Actinomycetota</taxon>
        <taxon>Actinomycetes</taxon>
        <taxon>Mycobacteriales</taxon>
        <taxon>Mycobacteriaceae</taxon>
        <taxon>Mycobacterium</taxon>
        <taxon>Mycobacterium tuberculosis complex</taxon>
    </lineage>
</organism>
<accession>Q7D5N3</accession>
<proteinExistence type="predicted"/>
<sequence>MGHEVIKVCALARSDTGRGSRYDTIAVVMSRQTFLRGAVGAPATSAVFPTILARATPGDGWASLASSIGGQVLLPANGRAFTSGKQIFNSNYSGLNPAAVVTVASQADVRKAVS</sequence>
<keyword evidence="2" id="KW-1185">Reference proteome</keyword>
<reference evidence="1 2" key="1">
    <citation type="journal article" date="2002" name="J. Bacteriol.">
        <title>Whole-genome comparison of Mycobacterium tuberculosis clinical and laboratory strains.</title>
        <authorList>
            <person name="Fleischmann R.D."/>
            <person name="Alland D."/>
            <person name="Eisen J.A."/>
            <person name="Carpenter L."/>
            <person name="White O."/>
            <person name="Peterson J."/>
            <person name="DeBoy R."/>
            <person name="Dodson R."/>
            <person name="Gwinn M."/>
            <person name="Haft D."/>
            <person name="Hickey E."/>
            <person name="Kolonay J.F."/>
            <person name="Nelson W.C."/>
            <person name="Umayam L.A."/>
            <person name="Ermolaeva M."/>
            <person name="Salzberg S.L."/>
            <person name="Delcher A."/>
            <person name="Utterback T."/>
            <person name="Weidman J."/>
            <person name="Khouri H."/>
            <person name="Gill J."/>
            <person name="Mikula A."/>
            <person name="Bishai W."/>
            <person name="Jacobs Jr W.R.Jr."/>
            <person name="Venter J.C."/>
            <person name="Fraser C.M."/>
        </authorList>
    </citation>
    <scope>NUCLEOTIDE SEQUENCE [LARGE SCALE GENOMIC DNA]</scope>
    <source>
        <strain evidence="2">CDC 1551 / Oshkosh</strain>
    </source>
</reference>
<evidence type="ECO:0000313" key="1">
    <source>
        <dbReference type="EMBL" id="AAK47800.1"/>
    </source>
</evidence>
<protein>
    <submittedName>
        <fullName evidence="1">Uncharacterized protein</fullName>
    </submittedName>
</protein>
<name>Q7D5N3_MYCTO</name>
<dbReference type="EMBL" id="AE000516">
    <property type="protein sequence ID" value="AAK47800.1"/>
    <property type="molecule type" value="Genomic_DNA"/>
</dbReference>
<dbReference type="KEGG" id="mtc:MT3461"/>
<gene>
    <name evidence="1" type="ordered locus">MT3461</name>
</gene>
<dbReference type="Proteomes" id="UP000001020">
    <property type="component" value="Chromosome"/>
</dbReference>
<dbReference type="AlphaFoldDB" id="Q7D5N3"/>